<evidence type="ECO:0000313" key="3">
    <source>
        <dbReference type="EMBL" id="TWI73715.1"/>
    </source>
</evidence>
<dbReference type="Proteomes" id="UP000316291">
    <property type="component" value="Unassembled WGS sequence"/>
</dbReference>
<sequence>MLRFVLCLRGASAVEFALITPLFLLMLFGIVIFGGYLTMIHGVQQLAAEAARSSVAGISDSERNTIATGYVSANAATYPLLDPGKIVVSAAPSSSSTNVYVVTVTYDASSSIIFALPLAPAPSSTIARSASIPYGGF</sequence>
<gene>
    <name evidence="3" type="ORF">IQ16_01858</name>
</gene>
<feature type="domain" description="TadE-like" evidence="2">
    <location>
        <begin position="10"/>
        <end position="52"/>
    </location>
</feature>
<protein>
    <submittedName>
        <fullName evidence="3">Flp pilus assembly protein TadG</fullName>
    </submittedName>
</protein>
<name>A0A562RXB0_9BRAD</name>
<keyword evidence="4" id="KW-1185">Reference proteome</keyword>
<feature type="transmembrane region" description="Helical" evidence="1">
    <location>
        <begin position="23"/>
        <end position="43"/>
    </location>
</feature>
<dbReference type="AlphaFoldDB" id="A0A562RXB0"/>
<dbReference type="EMBL" id="VLLA01000003">
    <property type="protein sequence ID" value="TWI73715.1"/>
    <property type="molecule type" value="Genomic_DNA"/>
</dbReference>
<dbReference type="OrthoDB" id="7356451at2"/>
<proteinExistence type="predicted"/>
<keyword evidence="1" id="KW-0472">Membrane</keyword>
<reference evidence="3 4" key="1">
    <citation type="journal article" date="2015" name="Stand. Genomic Sci.">
        <title>Genomic Encyclopedia of Bacterial and Archaeal Type Strains, Phase III: the genomes of soil and plant-associated and newly described type strains.</title>
        <authorList>
            <person name="Whitman W.B."/>
            <person name="Woyke T."/>
            <person name="Klenk H.P."/>
            <person name="Zhou Y."/>
            <person name="Lilburn T.G."/>
            <person name="Beck B.J."/>
            <person name="De Vos P."/>
            <person name="Vandamme P."/>
            <person name="Eisen J.A."/>
            <person name="Garrity G."/>
            <person name="Hugenholtz P."/>
            <person name="Kyrpides N.C."/>
        </authorList>
    </citation>
    <scope>NUCLEOTIDE SEQUENCE [LARGE SCALE GENOMIC DNA]</scope>
    <source>
        <strain evidence="3 4">CGMCC 1.10948</strain>
    </source>
</reference>
<evidence type="ECO:0000259" key="2">
    <source>
        <dbReference type="Pfam" id="PF07811"/>
    </source>
</evidence>
<dbReference type="InterPro" id="IPR012495">
    <property type="entry name" value="TadE-like_dom"/>
</dbReference>
<evidence type="ECO:0000256" key="1">
    <source>
        <dbReference type="SAM" id="Phobius"/>
    </source>
</evidence>
<dbReference type="RefSeq" id="WP_018647123.1">
    <property type="nucleotide sequence ID" value="NZ_VLLA01000003.1"/>
</dbReference>
<organism evidence="3 4">
    <name type="scientific">Bradyrhizobium huanghuaihaiense</name>
    <dbReference type="NCBI Taxonomy" id="990078"/>
    <lineage>
        <taxon>Bacteria</taxon>
        <taxon>Pseudomonadati</taxon>
        <taxon>Pseudomonadota</taxon>
        <taxon>Alphaproteobacteria</taxon>
        <taxon>Hyphomicrobiales</taxon>
        <taxon>Nitrobacteraceae</taxon>
        <taxon>Bradyrhizobium</taxon>
    </lineage>
</organism>
<keyword evidence="1" id="KW-1133">Transmembrane helix</keyword>
<comment type="caution">
    <text evidence="3">The sequence shown here is derived from an EMBL/GenBank/DDBJ whole genome shotgun (WGS) entry which is preliminary data.</text>
</comment>
<evidence type="ECO:0000313" key="4">
    <source>
        <dbReference type="Proteomes" id="UP000316291"/>
    </source>
</evidence>
<accession>A0A562RXB0</accession>
<keyword evidence="1" id="KW-0812">Transmembrane</keyword>
<dbReference type="Pfam" id="PF07811">
    <property type="entry name" value="TadE"/>
    <property type="match status" value="1"/>
</dbReference>